<dbReference type="PANTHER" id="PTHR38432">
    <property type="entry name" value="TELA-LIKE PROTEIN SAOUHSC_01408"/>
    <property type="match status" value="1"/>
</dbReference>
<keyword evidence="3" id="KW-0175">Coiled coil</keyword>
<comment type="similarity">
    <text evidence="1 2">Belongs to the TelA family.</text>
</comment>
<evidence type="ECO:0000256" key="1">
    <source>
        <dbReference type="ARBA" id="ARBA00005541"/>
    </source>
</evidence>
<protein>
    <submittedName>
        <fullName evidence="4">Toxic anion resistance protein</fullName>
    </submittedName>
</protein>
<name>A0AAW9MV35_9FIRM</name>
<dbReference type="PIRSF" id="PIRSF026508">
    <property type="entry name" value="TelA"/>
    <property type="match status" value="1"/>
</dbReference>
<organism evidence="4 5">
    <name type="scientific">Citroniella saccharovorans</name>
    <dbReference type="NCBI Taxonomy" id="2053367"/>
    <lineage>
        <taxon>Bacteria</taxon>
        <taxon>Bacillati</taxon>
        <taxon>Bacillota</taxon>
        <taxon>Tissierellia</taxon>
        <taxon>Tissierellales</taxon>
        <taxon>Peptoniphilaceae</taxon>
        <taxon>Citroniella</taxon>
    </lineage>
</organism>
<feature type="coiled-coil region" evidence="3">
    <location>
        <begin position="351"/>
        <end position="385"/>
    </location>
</feature>
<evidence type="ECO:0000313" key="4">
    <source>
        <dbReference type="EMBL" id="MEB3429961.1"/>
    </source>
</evidence>
<gene>
    <name evidence="4" type="ORF">VLK81_08065</name>
</gene>
<reference evidence="4 5" key="1">
    <citation type="submission" date="2024-01" db="EMBL/GenBank/DDBJ databases">
        <title>Complete genome sequence of Citroniella saccharovorans strain M6.X9, isolated from human fecal sample.</title>
        <authorList>
            <person name="Cheng G."/>
            <person name="Westerholm M."/>
            <person name="Schnurer A."/>
        </authorList>
    </citation>
    <scope>NUCLEOTIDE SEQUENCE [LARGE SCALE GENOMIC DNA]</scope>
    <source>
        <strain evidence="4 5">DSM 29873</strain>
    </source>
</reference>
<dbReference type="InterPro" id="IPR008863">
    <property type="entry name" value="Toxic_anion-R_TelA"/>
</dbReference>
<sequence length="399" mass="45542">MNQNEITLDALRKKKLQTEIEESKQVEEVEEINKKVETISEEDRNKINSLKTNINLLDSEVSTTYGVAAQKNLSTFSDTILNNIRTKDTGEVGELMTDLMEKVSSLDIENIGEKKGFLDNIPFVKDIQRSIDKLMGKYDIVEVQIDKIEGKLDSARIGLLKDISMFDSLYEKNLDYFNELQLYIVAGEEKLKETRENELPRLRQEAIDSGEPMNAQLVNDFEESLNRFEKKLYDLKLSKTLAIQTAPQIKLIQNNDKLLVDKIQTAILNTIPLWKSQMVIAVGLNKQQEALKMQSQVSETTNKLLMKNSELIKSNTIGVAKESEKGIVEIETLKKVNEDLISTISETIQIQKEGRQKRIQAEAQLRELENKLKESLLESVNSRADVGEEQNNNSYDRLV</sequence>
<accession>A0AAW9MV35</accession>
<dbReference type="RefSeq" id="WP_324620115.1">
    <property type="nucleotide sequence ID" value="NZ_JAYKOT010000003.1"/>
</dbReference>
<evidence type="ECO:0000313" key="5">
    <source>
        <dbReference type="Proteomes" id="UP001357733"/>
    </source>
</evidence>
<dbReference type="AlphaFoldDB" id="A0AAW9MV35"/>
<dbReference type="Pfam" id="PF05816">
    <property type="entry name" value="TelA"/>
    <property type="match status" value="1"/>
</dbReference>
<evidence type="ECO:0000256" key="3">
    <source>
        <dbReference type="SAM" id="Coils"/>
    </source>
</evidence>
<keyword evidence="5" id="KW-1185">Reference proteome</keyword>
<proteinExistence type="inferred from homology"/>
<dbReference type="Proteomes" id="UP001357733">
    <property type="component" value="Unassembled WGS sequence"/>
</dbReference>
<evidence type="ECO:0000256" key="2">
    <source>
        <dbReference type="PIRNR" id="PIRNR026508"/>
    </source>
</evidence>
<comment type="caution">
    <text evidence="4">The sequence shown here is derived from an EMBL/GenBank/DDBJ whole genome shotgun (WGS) entry which is preliminary data.</text>
</comment>
<dbReference type="PANTHER" id="PTHR38432:SF1">
    <property type="entry name" value="TELA-LIKE PROTEIN SAOUHSC_01408"/>
    <property type="match status" value="1"/>
</dbReference>
<dbReference type="EMBL" id="JAYKOT010000003">
    <property type="protein sequence ID" value="MEB3429961.1"/>
    <property type="molecule type" value="Genomic_DNA"/>
</dbReference>